<evidence type="ECO:0000313" key="3">
    <source>
        <dbReference type="Proteomes" id="UP000593573"/>
    </source>
</evidence>
<dbReference type="OrthoDB" id="1738374at2759"/>
<dbReference type="Proteomes" id="UP000593573">
    <property type="component" value="Unassembled WGS sequence"/>
</dbReference>
<dbReference type="EMBL" id="JABFAB010000009">
    <property type="protein sequence ID" value="MBA0658821.1"/>
    <property type="molecule type" value="Genomic_DNA"/>
</dbReference>
<gene>
    <name evidence="2" type="ORF">Goklo_010999</name>
</gene>
<reference evidence="2 3" key="1">
    <citation type="journal article" date="2019" name="Genome Biol. Evol.">
        <title>Insights into the evolution of the New World diploid cottons (Gossypium, subgenus Houzingenia) based on genome sequencing.</title>
        <authorList>
            <person name="Grover C.E."/>
            <person name="Arick M.A. 2nd"/>
            <person name="Thrash A."/>
            <person name="Conover J.L."/>
            <person name="Sanders W.S."/>
            <person name="Peterson D.G."/>
            <person name="Frelichowski J.E."/>
            <person name="Scheffler J.A."/>
            <person name="Scheffler B.E."/>
            <person name="Wendel J.F."/>
        </authorList>
    </citation>
    <scope>NUCLEOTIDE SEQUENCE [LARGE SCALE GENOMIC DNA]</scope>
    <source>
        <strain evidence="2">57</strain>
        <tissue evidence="2">Leaf</tissue>
    </source>
</reference>
<dbReference type="GO" id="GO:0003729">
    <property type="term" value="F:mRNA binding"/>
    <property type="evidence" value="ECO:0007669"/>
    <property type="project" value="TreeGrafter"/>
</dbReference>
<dbReference type="GO" id="GO:0043067">
    <property type="term" value="P:regulation of programmed cell death"/>
    <property type="evidence" value="ECO:0007669"/>
    <property type="project" value="TreeGrafter"/>
</dbReference>
<organism evidence="2 3">
    <name type="scientific">Gossypium klotzschianum</name>
    <dbReference type="NCBI Taxonomy" id="34286"/>
    <lineage>
        <taxon>Eukaryota</taxon>
        <taxon>Viridiplantae</taxon>
        <taxon>Streptophyta</taxon>
        <taxon>Embryophyta</taxon>
        <taxon>Tracheophyta</taxon>
        <taxon>Spermatophyta</taxon>
        <taxon>Magnoliopsida</taxon>
        <taxon>eudicotyledons</taxon>
        <taxon>Gunneridae</taxon>
        <taxon>Pentapetalae</taxon>
        <taxon>rosids</taxon>
        <taxon>malvids</taxon>
        <taxon>Malvales</taxon>
        <taxon>Malvaceae</taxon>
        <taxon>Malvoideae</taxon>
        <taxon>Gossypium</taxon>
    </lineage>
</organism>
<evidence type="ECO:0000313" key="2">
    <source>
        <dbReference type="EMBL" id="MBA0658821.1"/>
    </source>
</evidence>
<sequence length="306" mass="33520">MSIFGEKAPPERLEELIGIIEGQADLDARFDVSDADDIDRLISCLFMALSFFVRGASGSKFLYYLNKHIIPVFDELQEERKLDLLKALAEILPYTTPQDSRQILPSIVQLLKVGCEPTSHISLGPKVLQWKGKFEMSLDLSSSVALFVEDLTRATVKKLGMAENNKAMAAAKSDEAKDSIKTQKQNTTTSLQICNNILAMTRIDRSENCLLAFIGDRSVNLSWKEAIKPSAPSTVNPTGQMDSCYTTPTANGSNNLVTKKGRGAGGMQNQLVNRALDGISFGGRGGRRGRGRSWGWAGRGRGRGYL</sequence>
<dbReference type="PANTHER" id="PTHR12758">
    <property type="entry name" value="APOPTOSIS INHIBITOR 5-RELATED"/>
    <property type="match status" value="1"/>
</dbReference>
<name>A0A7J8V7S6_9ROSI</name>
<keyword evidence="1" id="KW-0053">Apoptosis</keyword>
<dbReference type="Pfam" id="PF05918">
    <property type="entry name" value="API5"/>
    <property type="match status" value="2"/>
</dbReference>
<accession>A0A7J8V7S6</accession>
<proteinExistence type="predicted"/>
<dbReference type="GO" id="GO:0005634">
    <property type="term" value="C:nucleus"/>
    <property type="evidence" value="ECO:0007669"/>
    <property type="project" value="TreeGrafter"/>
</dbReference>
<comment type="caution">
    <text evidence="2">The sequence shown here is derived from an EMBL/GenBank/DDBJ whole genome shotgun (WGS) entry which is preliminary data.</text>
</comment>
<evidence type="ECO:0000256" key="1">
    <source>
        <dbReference type="ARBA" id="ARBA00022703"/>
    </source>
</evidence>
<protein>
    <submittedName>
        <fullName evidence="2">Uncharacterized protein</fullName>
    </submittedName>
</protein>
<dbReference type="PANTHER" id="PTHR12758:SF19">
    <property type="entry name" value="APOPTOSIS INHIBITOR 5"/>
    <property type="match status" value="1"/>
</dbReference>
<dbReference type="AlphaFoldDB" id="A0A7J8V7S6"/>
<keyword evidence="3" id="KW-1185">Reference proteome</keyword>
<dbReference type="InterPro" id="IPR008383">
    <property type="entry name" value="API5"/>
</dbReference>